<dbReference type="InterPro" id="IPR036390">
    <property type="entry name" value="WH_DNA-bd_sf"/>
</dbReference>
<proteinExistence type="predicted"/>
<dbReference type="Pfam" id="PF13545">
    <property type="entry name" value="HTH_Crp_2"/>
    <property type="match status" value="1"/>
</dbReference>
<dbReference type="InterPro" id="IPR000595">
    <property type="entry name" value="cNMP-bd_dom"/>
</dbReference>
<evidence type="ECO:0000256" key="3">
    <source>
        <dbReference type="ARBA" id="ARBA00023163"/>
    </source>
</evidence>
<dbReference type="Gene3D" id="1.10.10.10">
    <property type="entry name" value="Winged helix-like DNA-binding domain superfamily/Winged helix DNA-binding domain"/>
    <property type="match status" value="1"/>
</dbReference>
<dbReference type="InterPro" id="IPR014710">
    <property type="entry name" value="RmlC-like_jellyroll"/>
</dbReference>
<dbReference type="SMART" id="SM00100">
    <property type="entry name" value="cNMP"/>
    <property type="match status" value="1"/>
</dbReference>
<feature type="domain" description="HTH crp-type" evidence="4">
    <location>
        <begin position="148"/>
        <end position="222"/>
    </location>
</feature>
<dbReference type="EMBL" id="JBHUIJ010000009">
    <property type="protein sequence ID" value="MFD2237493.1"/>
    <property type="molecule type" value="Genomic_DNA"/>
</dbReference>
<accession>A0ABW5CNY6</accession>
<dbReference type="InterPro" id="IPR036388">
    <property type="entry name" value="WH-like_DNA-bd_sf"/>
</dbReference>
<dbReference type="CDD" id="cd00038">
    <property type="entry name" value="CAP_ED"/>
    <property type="match status" value="1"/>
</dbReference>
<name>A0ABW5CNY6_9HYPH</name>
<keyword evidence="2" id="KW-0238">DNA-binding</keyword>
<dbReference type="SMART" id="SM00419">
    <property type="entry name" value="HTH_CRP"/>
    <property type="match status" value="1"/>
</dbReference>
<dbReference type="InterPro" id="IPR018490">
    <property type="entry name" value="cNMP-bd_dom_sf"/>
</dbReference>
<dbReference type="Proteomes" id="UP001597371">
    <property type="component" value="Unassembled WGS sequence"/>
</dbReference>
<evidence type="ECO:0000313" key="5">
    <source>
        <dbReference type="EMBL" id="MFD2237493.1"/>
    </source>
</evidence>
<dbReference type="SUPFAM" id="SSF46785">
    <property type="entry name" value="Winged helix' DNA-binding domain"/>
    <property type="match status" value="1"/>
</dbReference>
<keyword evidence="3" id="KW-0804">Transcription</keyword>
<dbReference type="Pfam" id="PF00027">
    <property type="entry name" value="cNMP_binding"/>
    <property type="match status" value="1"/>
</dbReference>
<gene>
    <name evidence="5" type="ORF">ACFSKQ_08450</name>
</gene>
<evidence type="ECO:0000256" key="2">
    <source>
        <dbReference type="ARBA" id="ARBA00023125"/>
    </source>
</evidence>
<dbReference type="SUPFAM" id="SSF51206">
    <property type="entry name" value="cAMP-binding domain-like"/>
    <property type="match status" value="1"/>
</dbReference>
<protein>
    <submittedName>
        <fullName evidence="5">Crp/Fnr family transcriptional regulator</fullName>
    </submittedName>
</protein>
<keyword evidence="1" id="KW-0805">Transcription regulation</keyword>
<comment type="caution">
    <text evidence="5">The sequence shown here is derived from an EMBL/GenBank/DDBJ whole genome shotgun (WGS) entry which is preliminary data.</text>
</comment>
<evidence type="ECO:0000313" key="6">
    <source>
        <dbReference type="Proteomes" id="UP001597371"/>
    </source>
</evidence>
<dbReference type="RefSeq" id="WP_209737619.1">
    <property type="nucleotide sequence ID" value="NZ_CP072611.1"/>
</dbReference>
<reference evidence="6" key="1">
    <citation type="journal article" date="2019" name="Int. J. Syst. Evol. Microbiol.">
        <title>The Global Catalogue of Microorganisms (GCM) 10K type strain sequencing project: providing services to taxonomists for standard genome sequencing and annotation.</title>
        <authorList>
            <consortium name="The Broad Institute Genomics Platform"/>
            <consortium name="The Broad Institute Genome Sequencing Center for Infectious Disease"/>
            <person name="Wu L."/>
            <person name="Ma J."/>
        </authorList>
    </citation>
    <scope>NUCLEOTIDE SEQUENCE [LARGE SCALE GENOMIC DNA]</scope>
    <source>
        <strain evidence="6">ZS-35-S2</strain>
    </source>
</reference>
<dbReference type="InterPro" id="IPR012318">
    <property type="entry name" value="HTH_CRP"/>
</dbReference>
<evidence type="ECO:0000259" key="4">
    <source>
        <dbReference type="PROSITE" id="PS51063"/>
    </source>
</evidence>
<sequence>MPLDNHPIIRKIESIARLSDEEREVLRHLPVSIRDYERRQEIVREGESPVHSCLLIEGFASRFKLLEDGRRQILGLHVPGDIPDLQSLHLHRMDHHLATVSPCRLGFIRHHDLNEMNARNPRIAAILWRVTLIDAAIHREWVVRVGQRSARQRMAHFLCEMFLRLEAVGLAVNGRCVLPLTQADMADALALTNVSVNRMLVQLKKDGLIALEGRLLQVLNWGGLMRSAHFDPGYLHLNPERVISTLSVPRVHSGDAGAAASR</sequence>
<dbReference type="Gene3D" id="2.60.120.10">
    <property type="entry name" value="Jelly Rolls"/>
    <property type="match status" value="1"/>
</dbReference>
<dbReference type="PROSITE" id="PS51063">
    <property type="entry name" value="HTH_CRP_2"/>
    <property type="match status" value="1"/>
</dbReference>
<organism evidence="5 6">
    <name type="scientific">Aureimonas populi</name>
    <dbReference type="NCBI Taxonomy" id="1701758"/>
    <lineage>
        <taxon>Bacteria</taxon>
        <taxon>Pseudomonadati</taxon>
        <taxon>Pseudomonadota</taxon>
        <taxon>Alphaproteobacteria</taxon>
        <taxon>Hyphomicrobiales</taxon>
        <taxon>Aurantimonadaceae</taxon>
        <taxon>Aureimonas</taxon>
    </lineage>
</organism>
<evidence type="ECO:0000256" key="1">
    <source>
        <dbReference type="ARBA" id="ARBA00023015"/>
    </source>
</evidence>
<keyword evidence="6" id="KW-1185">Reference proteome</keyword>